<feature type="region of interest" description="Disordered" evidence="1">
    <location>
        <begin position="1"/>
        <end position="51"/>
    </location>
</feature>
<feature type="compositionally biased region" description="Polar residues" evidence="1">
    <location>
        <begin position="1"/>
        <end position="11"/>
    </location>
</feature>
<organism evidence="2 3">
    <name type="scientific">Mycobacterium phage Willis</name>
    <dbReference type="NCBI Taxonomy" id="1486404"/>
    <lineage>
        <taxon>Viruses</taxon>
        <taxon>Duplodnaviria</taxon>
        <taxon>Heunggongvirae</taxon>
        <taxon>Uroviricota</taxon>
        <taxon>Caudoviricetes</taxon>
        <taxon>Ceeclamvirinae</taxon>
        <taxon>Bixzunavirus</taxon>
        <taxon>Bixzunavirus Bxz1</taxon>
    </lineage>
</organism>
<feature type="compositionally biased region" description="Basic and acidic residues" evidence="1">
    <location>
        <begin position="78"/>
        <end position="89"/>
    </location>
</feature>
<dbReference type="EMBL" id="KJ595575">
    <property type="protein sequence ID" value="AID18206.1"/>
    <property type="molecule type" value="Genomic_DNA"/>
</dbReference>
<evidence type="ECO:0000313" key="2">
    <source>
        <dbReference type="EMBL" id="AID18206.1"/>
    </source>
</evidence>
<gene>
    <name evidence="2" type="primary">130</name>
    <name evidence="2" type="ORF">PBI_WILLIS_130</name>
</gene>
<accession>A0A068CBY3</accession>
<sequence>MSMPIQRQSESYHAFTDGPRFAKDHTTRDMPPGLAGLISQGPRISAGLNNPRGIQHHADAIGMPRMWDPYGSEGVDSYAHEAEPDHDPREYEDEEPREPHVDQHGHPMHVDEHSFHEAPPQHPDVAGFGFGGYDDYDPHSVENLPPDYDEQFGPHMASFIQARHHEADGPAPELFSPMMFQPGDRLDARSSLLGGEKAFINDHPLSEGEDWITAAAMQPQVVPGWVGHGYVPGHRVGLPWRDSVIPGTVTHLDGQQLGIRWDDGQHSTEEPADLRPL</sequence>
<proteinExistence type="predicted"/>
<protein>
    <submittedName>
        <fullName evidence="2">Uncharacterized protein</fullName>
    </submittedName>
</protein>
<evidence type="ECO:0000256" key="1">
    <source>
        <dbReference type="SAM" id="MobiDB-lite"/>
    </source>
</evidence>
<dbReference type="Pfam" id="PF23909">
    <property type="entry name" value="DUF7251"/>
    <property type="match status" value="1"/>
</dbReference>
<evidence type="ECO:0000313" key="3">
    <source>
        <dbReference type="Proteomes" id="UP000027390"/>
    </source>
</evidence>
<feature type="region of interest" description="Disordered" evidence="1">
    <location>
        <begin position="72"/>
        <end position="144"/>
    </location>
</feature>
<feature type="compositionally biased region" description="Basic and acidic residues" evidence="1">
    <location>
        <begin position="97"/>
        <end position="116"/>
    </location>
</feature>
<dbReference type="InterPro" id="IPR055675">
    <property type="entry name" value="DUF7251"/>
</dbReference>
<dbReference type="Proteomes" id="UP000027390">
    <property type="component" value="Segment"/>
</dbReference>
<reference evidence="2 3" key="1">
    <citation type="submission" date="2014-03" db="EMBL/GenBank/DDBJ databases">
        <authorList>
            <person name="Churilla B.M."/>
            <person name="Abrahim M.R."/>
            <person name="Burke K.A."/>
            <person name="Yu V.J."/>
            <person name="Adkins N.L."/>
            <person name="Cohen K.L."/>
            <person name="Colicchio M.A."/>
            <person name="Fasoranti T.O."/>
            <person name="Genkil J.S."/>
            <person name="Kramer Z.J."/>
            <person name="Prout A.K."/>
            <person name="Schafer C.E."/>
            <person name="Schwarz A.G."/>
            <person name="Tish M."/>
            <person name="Vispute N."/>
            <person name="Wilkes K.E."/>
            <person name="Williams C.R."/>
            <person name="Xiao X."/>
            <person name="Yoder B.A."/>
            <person name="Lapin J.S."/>
            <person name="Ott C.T."/>
            <person name="Walburn T.D."/>
            <person name="Bradley K.W."/>
            <person name="Clarke D.Q."/>
            <person name="Lewis M.F."/>
            <person name="Barker L.P."/>
            <person name="Bailey C."/>
            <person name="Asai D.J."/>
            <person name="Bowman C.A."/>
            <person name="Russell D.A."/>
            <person name="Pope W.H."/>
            <person name="Jacobs-Sera D."/>
            <person name="Hendrix R.W."/>
            <person name="Hatfull G.F."/>
        </authorList>
    </citation>
    <scope>NUCLEOTIDE SEQUENCE [LARGE SCALE GENOMIC DNA]</scope>
</reference>
<name>A0A068CBY3_9CAUD</name>